<dbReference type="Proteomes" id="UP000285832">
    <property type="component" value="Unassembled WGS sequence"/>
</dbReference>
<evidence type="ECO:0000313" key="9">
    <source>
        <dbReference type="EMBL" id="RHJ62508.1"/>
    </source>
</evidence>
<comment type="similarity">
    <text evidence="2">Belongs to the 'phage' integrase family.</text>
</comment>
<dbReference type="InterPro" id="IPR013762">
    <property type="entry name" value="Integrase-like_cat_sf"/>
</dbReference>
<dbReference type="RefSeq" id="WP_118278899.1">
    <property type="nucleotide sequence ID" value="NZ_JAQDJO010000009.1"/>
</dbReference>
<comment type="function">
    <text evidence="1">Site-specific tyrosine recombinase, which acts by catalyzing the cutting and rejoining of the recombining DNA molecules.</text>
</comment>
<dbReference type="InterPro" id="IPR044068">
    <property type="entry name" value="CB"/>
</dbReference>
<dbReference type="Pfam" id="PF14659">
    <property type="entry name" value="Phage_int_SAM_3"/>
    <property type="match status" value="1"/>
</dbReference>
<dbReference type="PROSITE" id="PS51900">
    <property type="entry name" value="CB"/>
    <property type="match status" value="1"/>
</dbReference>
<dbReference type="Gene3D" id="1.10.150.130">
    <property type="match status" value="1"/>
</dbReference>
<protein>
    <submittedName>
        <fullName evidence="9">Site-specific integrase</fullName>
    </submittedName>
</protein>
<feature type="domain" description="Core-binding (CB)" evidence="8">
    <location>
        <begin position="56"/>
        <end position="144"/>
    </location>
</feature>
<evidence type="ECO:0000256" key="5">
    <source>
        <dbReference type="ARBA" id="ARBA00023172"/>
    </source>
</evidence>
<proteinExistence type="inferred from homology"/>
<dbReference type="Gene3D" id="1.10.443.10">
    <property type="entry name" value="Intergrase catalytic core"/>
    <property type="match status" value="1"/>
</dbReference>
<dbReference type="Pfam" id="PF14657">
    <property type="entry name" value="Arm-DNA-bind_4"/>
    <property type="match status" value="1"/>
</dbReference>
<dbReference type="GO" id="GO:0003677">
    <property type="term" value="F:DNA binding"/>
    <property type="evidence" value="ECO:0007669"/>
    <property type="project" value="UniProtKB-UniRule"/>
</dbReference>
<accession>A0A415D7K7</accession>
<dbReference type="SUPFAM" id="SSF56349">
    <property type="entry name" value="DNA breaking-rejoining enzymes"/>
    <property type="match status" value="1"/>
</dbReference>
<dbReference type="CDD" id="cd01189">
    <property type="entry name" value="INT_ICEBs1_C_like"/>
    <property type="match status" value="1"/>
</dbReference>
<evidence type="ECO:0000256" key="4">
    <source>
        <dbReference type="ARBA" id="ARBA00023125"/>
    </source>
</evidence>
<evidence type="ECO:0000256" key="1">
    <source>
        <dbReference type="ARBA" id="ARBA00003283"/>
    </source>
</evidence>
<dbReference type="InterPro" id="IPR004107">
    <property type="entry name" value="Integrase_SAM-like_N"/>
</dbReference>
<dbReference type="EMBL" id="QRMI01000009">
    <property type="protein sequence ID" value="RHJ62508.1"/>
    <property type="molecule type" value="Genomic_DNA"/>
</dbReference>
<keyword evidence="5" id="KW-0233">DNA recombination</keyword>
<feature type="domain" description="Tyr recombinase" evidence="7">
    <location>
        <begin position="166"/>
        <end position="349"/>
    </location>
</feature>
<evidence type="ECO:0000256" key="6">
    <source>
        <dbReference type="PROSITE-ProRule" id="PRU01248"/>
    </source>
</evidence>
<dbReference type="InterPro" id="IPR011010">
    <property type="entry name" value="DNA_brk_join_enz"/>
</dbReference>
<keyword evidence="4 6" id="KW-0238">DNA-binding</keyword>
<reference evidence="9 10" key="1">
    <citation type="submission" date="2018-08" db="EMBL/GenBank/DDBJ databases">
        <title>A genome reference for cultivated species of the human gut microbiota.</title>
        <authorList>
            <person name="Zou Y."/>
            <person name="Xue W."/>
            <person name="Luo G."/>
        </authorList>
    </citation>
    <scope>NUCLEOTIDE SEQUENCE [LARGE SCALE GENOMIC DNA]</scope>
    <source>
        <strain evidence="9 10">AM09-9</strain>
    </source>
</reference>
<evidence type="ECO:0000256" key="3">
    <source>
        <dbReference type="ARBA" id="ARBA00022908"/>
    </source>
</evidence>
<gene>
    <name evidence="9" type="ORF">DW116_05035</name>
</gene>
<evidence type="ECO:0000256" key="2">
    <source>
        <dbReference type="ARBA" id="ARBA00008857"/>
    </source>
</evidence>
<dbReference type="Pfam" id="PF00589">
    <property type="entry name" value="Phage_integrase"/>
    <property type="match status" value="1"/>
</dbReference>
<comment type="caution">
    <text evidence="9">The sequence shown here is derived from an EMBL/GenBank/DDBJ whole genome shotgun (WGS) entry which is preliminary data.</text>
</comment>
<dbReference type="GO" id="GO:0006310">
    <property type="term" value="P:DNA recombination"/>
    <property type="evidence" value="ECO:0007669"/>
    <property type="project" value="UniProtKB-KW"/>
</dbReference>
<dbReference type="InterPro" id="IPR028259">
    <property type="entry name" value="AP2-like_int_N"/>
</dbReference>
<dbReference type="PANTHER" id="PTHR30349">
    <property type="entry name" value="PHAGE INTEGRASE-RELATED"/>
    <property type="match status" value="1"/>
</dbReference>
<name>A0A415D7K7_9FIRM</name>
<dbReference type="GO" id="GO:0015074">
    <property type="term" value="P:DNA integration"/>
    <property type="evidence" value="ECO:0007669"/>
    <property type="project" value="UniProtKB-KW"/>
</dbReference>
<dbReference type="InterPro" id="IPR002104">
    <property type="entry name" value="Integrase_catalytic"/>
</dbReference>
<dbReference type="AlphaFoldDB" id="A0A415D7K7"/>
<evidence type="ECO:0000259" key="7">
    <source>
        <dbReference type="PROSITE" id="PS51898"/>
    </source>
</evidence>
<sequence>MSIYKDNVTGKWRVVYRYTDWTGETHQSSKRGFPTKREALMWERELLLKKEAKLDMTFESFYEIYVEDMQNRIRDNTWGTKTNIARTKILPYFGKRKIGEIEPRDIIAWQNELLAIRQPNGKPYSSSYLQKIHSQLSAIFNHAVNFYHLPSNPAQKAGNMGKEEHREMLFWTKEEYLKFADVMMDKPVSYYAFEILYWCGLRMGELLALTPADFNFETHTLRINKSYQRLHREDVITPPKTLKSNRTIKMPQFLCDEMQDYLKMLYEPKEDERIFMISKSYLHHEMDRGAKASGVKRIRVHDLRHSHVSLLINMGFTVLAIADRMGHESIDITYRYAHLFPSEQIQMAEQLDIERMEKSNGEESRQ</sequence>
<keyword evidence="3" id="KW-0229">DNA integration</keyword>
<organism evidence="9 10">
    <name type="scientific">[Ruminococcus] lactaris</name>
    <dbReference type="NCBI Taxonomy" id="46228"/>
    <lineage>
        <taxon>Bacteria</taxon>
        <taxon>Bacillati</taxon>
        <taxon>Bacillota</taxon>
        <taxon>Clostridia</taxon>
        <taxon>Lachnospirales</taxon>
        <taxon>Lachnospiraceae</taxon>
        <taxon>Mediterraneibacter</taxon>
    </lineage>
</organism>
<dbReference type="PROSITE" id="PS51898">
    <property type="entry name" value="TYR_RECOMBINASE"/>
    <property type="match status" value="1"/>
</dbReference>
<dbReference type="PANTHER" id="PTHR30349:SF64">
    <property type="entry name" value="PROPHAGE INTEGRASE INTD-RELATED"/>
    <property type="match status" value="1"/>
</dbReference>
<dbReference type="InterPro" id="IPR050090">
    <property type="entry name" value="Tyrosine_recombinase_XerCD"/>
</dbReference>
<dbReference type="InterPro" id="IPR010998">
    <property type="entry name" value="Integrase_recombinase_N"/>
</dbReference>
<evidence type="ECO:0000313" key="10">
    <source>
        <dbReference type="Proteomes" id="UP000285832"/>
    </source>
</evidence>
<evidence type="ECO:0000259" key="8">
    <source>
        <dbReference type="PROSITE" id="PS51900"/>
    </source>
</evidence>